<dbReference type="Proteomes" id="UP000887575">
    <property type="component" value="Unassembled WGS sequence"/>
</dbReference>
<sequence length="84" mass="10011">MLTFDLKLELGKTREFLVLDDWHPDNETQLELRKNDIILTIEPAEGNKFNGFGLGTNQRTRKFGLYPNYLVREKWRTFNFSVFN</sequence>
<evidence type="ECO:0000313" key="5">
    <source>
        <dbReference type="WBParaSite" id="MBELARI_LOCUS13106"/>
    </source>
</evidence>
<dbReference type="SUPFAM" id="SSF50044">
    <property type="entry name" value="SH3-domain"/>
    <property type="match status" value="1"/>
</dbReference>
<keyword evidence="1 2" id="KW-0728">SH3 domain</keyword>
<dbReference type="PROSITE" id="PS50002">
    <property type="entry name" value="SH3"/>
    <property type="match status" value="1"/>
</dbReference>
<evidence type="ECO:0000256" key="1">
    <source>
        <dbReference type="ARBA" id="ARBA00022443"/>
    </source>
</evidence>
<keyword evidence="4" id="KW-1185">Reference proteome</keyword>
<feature type="domain" description="SH3" evidence="3">
    <location>
        <begin position="11"/>
        <end position="76"/>
    </location>
</feature>
<proteinExistence type="predicted"/>
<dbReference type="Gene3D" id="2.30.30.40">
    <property type="entry name" value="SH3 Domains"/>
    <property type="match status" value="1"/>
</dbReference>
<organism evidence="4 5">
    <name type="scientific">Mesorhabditis belari</name>
    <dbReference type="NCBI Taxonomy" id="2138241"/>
    <lineage>
        <taxon>Eukaryota</taxon>
        <taxon>Metazoa</taxon>
        <taxon>Ecdysozoa</taxon>
        <taxon>Nematoda</taxon>
        <taxon>Chromadorea</taxon>
        <taxon>Rhabditida</taxon>
        <taxon>Rhabditina</taxon>
        <taxon>Rhabditomorpha</taxon>
        <taxon>Rhabditoidea</taxon>
        <taxon>Rhabditidae</taxon>
        <taxon>Mesorhabditinae</taxon>
        <taxon>Mesorhabditis</taxon>
    </lineage>
</organism>
<protein>
    <recommendedName>
        <fullName evidence="3">SH3 domain-containing protein</fullName>
    </recommendedName>
</protein>
<evidence type="ECO:0000259" key="3">
    <source>
        <dbReference type="PROSITE" id="PS50002"/>
    </source>
</evidence>
<dbReference type="AlphaFoldDB" id="A0AAF3J322"/>
<dbReference type="InterPro" id="IPR001452">
    <property type="entry name" value="SH3_domain"/>
</dbReference>
<accession>A0AAF3J322</accession>
<evidence type="ECO:0000256" key="2">
    <source>
        <dbReference type="PROSITE-ProRule" id="PRU00192"/>
    </source>
</evidence>
<dbReference type="WBParaSite" id="MBELARI_LOCUS13106">
    <property type="protein sequence ID" value="MBELARI_LOCUS13106"/>
    <property type="gene ID" value="MBELARI_LOCUS13106"/>
</dbReference>
<evidence type="ECO:0000313" key="4">
    <source>
        <dbReference type="Proteomes" id="UP000887575"/>
    </source>
</evidence>
<dbReference type="InterPro" id="IPR036028">
    <property type="entry name" value="SH3-like_dom_sf"/>
</dbReference>
<name>A0AAF3J322_9BILA</name>
<reference evidence="5" key="1">
    <citation type="submission" date="2024-02" db="UniProtKB">
        <authorList>
            <consortium name="WormBaseParasite"/>
        </authorList>
    </citation>
    <scope>IDENTIFICATION</scope>
</reference>